<feature type="transmembrane region" description="Helical" evidence="1">
    <location>
        <begin position="92"/>
        <end position="110"/>
    </location>
</feature>
<keyword evidence="1" id="KW-0472">Membrane</keyword>
<proteinExistence type="predicted"/>
<dbReference type="InterPro" id="IPR005530">
    <property type="entry name" value="SPW"/>
</dbReference>
<evidence type="ECO:0000259" key="2">
    <source>
        <dbReference type="Pfam" id="PF03779"/>
    </source>
</evidence>
<feature type="transmembrane region" description="Helical" evidence="1">
    <location>
        <begin position="12"/>
        <end position="28"/>
    </location>
</feature>
<accession>A0ABT9E5L3</accession>
<reference evidence="3 4" key="1">
    <citation type="submission" date="2023-08" db="EMBL/GenBank/DDBJ databases">
        <title>The draft genome sequence of Paracraurococcus sp. LOR1-02.</title>
        <authorList>
            <person name="Kingkaew E."/>
            <person name="Tanasupawat S."/>
        </authorList>
    </citation>
    <scope>NUCLEOTIDE SEQUENCE [LARGE SCALE GENOMIC DNA]</scope>
    <source>
        <strain evidence="3 4">LOR1-02</strain>
    </source>
</reference>
<keyword evidence="4" id="KW-1185">Reference proteome</keyword>
<keyword evidence="1" id="KW-1133">Transmembrane helix</keyword>
<name>A0ABT9E5L3_9PROT</name>
<feature type="transmembrane region" description="Helical" evidence="1">
    <location>
        <begin position="67"/>
        <end position="86"/>
    </location>
</feature>
<feature type="transmembrane region" description="Helical" evidence="1">
    <location>
        <begin position="34"/>
        <end position="55"/>
    </location>
</feature>
<gene>
    <name evidence="3" type="ORF">Q7A36_23655</name>
</gene>
<sequence length="121" mass="13058">MHLVPTRAHGVIDYGSGLLLIALPWLLGFADRGLPQWLCLLLGFGLLLVSLLTDYELGAARLIPMPAHLAFDALGGAFFAASPWLFGFADRVWLPFLVVGAFEVIMALITQRAPSDEPALA</sequence>
<evidence type="ECO:0000313" key="3">
    <source>
        <dbReference type="EMBL" id="MDO9711365.1"/>
    </source>
</evidence>
<dbReference type="Proteomes" id="UP001243009">
    <property type="component" value="Unassembled WGS sequence"/>
</dbReference>
<comment type="caution">
    <text evidence="3">The sequence shown here is derived from an EMBL/GenBank/DDBJ whole genome shotgun (WGS) entry which is preliminary data.</text>
</comment>
<evidence type="ECO:0000256" key="1">
    <source>
        <dbReference type="SAM" id="Phobius"/>
    </source>
</evidence>
<keyword evidence="1" id="KW-0812">Transmembrane</keyword>
<feature type="domain" description="SPW repeat-containing integral membrane" evidence="2">
    <location>
        <begin position="9"/>
        <end position="108"/>
    </location>
</feature>
<dbReference type="RefSeq" id="WP_305106222.1">
    <property type="nucleotide sequence ID" value="NZ_JAUTWS010000027.1"/>
</dbReference>
<dbReference type="Pfam" id="PF03779">
    <property type="entry name" value="SPW"/>
    <property type="match status" value="1"/>
</dbReference>
<organism evidence="3 4">
    <name type="scientific">Paracraurococcus lichenis</name>
    <dbReference type="NCBI Taxonomy" id="3064888"/>
    <lineage>
        <taxon>Bacteria</taxon>
        <taxon>Pseudomonadati</taxon>
        <taxon>Pseudomonadota</taxon>
        <taxon>Alphaproteobacteria</taxon>
        <taxon>Acetobacterales</taxon>
        <taxon>Roseomonadaceae</taxon>
        <taxon>Paracraurococcus</taxon>
    </lineage>
</organism>
<protein>
    <recommendedName>
        <fullName evidence="2">SPW repeat-containing integral membrane domain-containing protein</fullName>
    </recommendedName>
</protein>
<dbReference type="EMBL" id="JAUTWS010000027">
    <property type="protein sequence ID" value="MDO9711365.1"/>
    <property type="molecule type" value="Genomic_DNA"/>
</dbReference>
<evidence type="ECO:0000313" key="4">
    <source>
        <dbReference type="Proteomes" id="UP001243009"/>
    </source>
</evidence>